<feature type="domain" description="Alpha-L-glutamate ligase-related protein ATP-grasp" evidence="1">
    <location>
        <begin position="58"/>
        <end position="267"/>
    </location>
</feature>
<name>A0A9D0ZLT9_9FIRM</name>
<dbReference type="Pfam" id="PF14397">
    <property type="entry name" value="ATPgrasp_ST"/>
    <property type="match status" value="1"/>
</dbReference>
<evidence type="ECO:0000259" key="1">
    <source>
        <dbReference type="Pfam" id="PF14397"/>
    </source>
</evidence>
<reference evidence="2" key="2">
    <citation type="journal article" date="2021" name="PeerJ">
        <title>Extensive microbial diversity within the chicken gut microbiome revealed by metagenomics and culture.</title>
        <authorList>
            <person name="Gilroy R."/>
            <person name="Ravi A."/>
            <person name="Getino M."/>
            <person name="Pursley I."/>
            <person name="Horton D.L."/>
            <person name="Alikhan N.F."/>
            <person name="Baker D."/>
            <person name="Gharbi K."/>
            <person name="Hall N."/>
            <person name="Watson M."/>
            <person name="Adriaenssens E.M."/>
            <person name="Foster-Nyarko E."/>
            <person name="Jarju S."/>
            <person name="Secka A."/>
            <person name="Antonio M."/>
            <person name="Oren A."/>
            <person name="Chaudhuri R.R."/>
            <person name="La Ragione R."/>
            <person name="Hildebrand F."/>
            <person name="Pallen M.J."/>
        </authorList>
    </citation>
    <scope>NUCLEOTIDE SEQUENCE</scope>
    <source>
        <strain evidence="2">ChiSjej6B24-2974</strain>
    </source>
</reference>
<evidence type="ECO:0000313" key="3">
    <source>
        <dbReference type="Proteomes" id="UP000824260"/>
    </source>
</evidence>
<protein>
    <recommendedName>
        <fullName evidence="1">Alpha-L-glutamate ligase-related protein ATP-grasp domain-containing protein</fullName>
    </recommendedName>
</protein>
<evidence type="ECO:0000313" key="2">
    <source>
        <dbReference type="EMBL" id="HIQ82614.1"/>
    </source>
</evidence>
<dbReference type="InterPro" id="IPR039523">
    <property type="entry name" value="RimK-rel_E_lig_ATP-grasp"/>
</dbReference>
<proteinExistence type="predicted"/>
<dbReference type="SUPFAM" id="SSF56059">
    <property type="entry name" value="Glutathione synthetase ATP-binding domain-like"/>
    <property type="match status" value="1"/>
</dbReference>
<reference evidence="2" key="1">
    <citation type="submission" date="2020-10" db="EMBL/GenBank/DDBJ databases">
        <authorList>
            <person name="Gilroy R."/>
        </authorList>
    </citation>
    <scope>NUCLEOTIDE SEQUENCE</scope>
    <source>
        <strain evidence="2">ChiSjej6B24-2974</strain>
    </source>
</reference>
<sequence>MECDSYLTLRRRDRFIHQIGDDETSNSSVPGNKILFNRLFEGYLRREWLNLAACTPEEFAAFVRKHGKVMLKPACGGCGKGISLYRYEGDAAAAARHAALAGEAMLAEEMSVQHAQLNRLNPHCLNTVRVVTYTDCDEVHIVLAPLRSAKGNGMVDNFHAGGICMAVDLQTGAVTSDGMDEEARVFSVHPLTGTPLRGFRLPNWEKAMDVVRRAAREMYALPRCRFLGWDVAFLENGEVAVIECNWRQGVEAQMPHAKGIFYELEALRKKR</sequence>
<comment type="caution">
    <text evidence="2">The sequence shown here is derived from an EMBL/GenBank/DDBJ whole genome shotgun (WGS) entry which is preliminary data.</text>
</comment>
<gene>
    <name evidence="2" type="ORF">IAA52_05870</name>
</gene>
<organism evidence="2 3">
    <name type="scientific">Candidatus Pullichristensenella stercorigallinarum</name>
    <dbReference type="NCBI Taxonomy" id="2840909"/>
    <lineage>
        <taxon>Bacteria</taxon>
        <taxon>Bacillati</taxon>
        <taxon>Bacillota</taxon>
        <taxon>Clostridia</taxon>
        <taxon>Candidatus Pullichristensenella</taxon>
    </lineage>
</organism>
<dbReference type="AlphaFoldDB" id="A0A9D0ZLT9"/>
<accession>A0A9D0ZLT9</accession>
<dbReference type="Proteomes" id="UP000824260">
    <property type="component" value="Unassembled WGS sequence"/>
</dbReference>
<dbReference type="EMBL" id="DVFZ01000055">
    <property type="protein sequence ID" value="HIQ82614.1"/>
    <property type="molecule type" value="Genomic_DNA"/>
</dbReference>